<dbReference type="GO" id="GO:0051536">
    <property type="term" value="F:iron-sulfur cluster binding"/>
    <property type="evidence" value="ECO:0007669"/>
    <property type="project" value="UniProtKB-KW"/>
</dbReference>
<dbReference type="STRING" id="341036.SAMN05660649_00388"/>
<evidence type="ECO:0000313" key="6">
    <source>
        <dbReference type="EMBL" id="SFF99437.1"/>
    </source>
</evidence>
<dbReference type="EMBL" id="FOOX01000001">
    <property type="protein sequence ID" value="SFF99437.1"/>
    <property type="molecule type" value="Genomic_DNA"/>
</dbReference>
<accession>A0A1I2NCJ2</accession>
<dbReference type="GO" id="GO:0046872">
    <property type="term" value="F:metal ion binding"/>
    <property type="evidence" value="ECO:0007669"/>
    <property type="project" value="UniProtKB-KW"/>
</dbReference>
<keyword evidence="4" id="KW-0411">Iron-sulfur</keyword>
<dbReference type="SUPFAM" id="SSF53067">
    <property type="entry name" value="Actin-like ATPase domain"/>
    <property type="match status" value="1"/>
</dbReference>
<dbReference type="OrthoDB" id="9778513at2"/>
<dbReference type="Pfam" id="PF01869">
    <property type="entry name" value="BcrAD_BadFG"/>
    <property type="match status" value="1"/>
</dbReference>
<dbReference type="Proteomes" id="UP000199337">
    <property type="component" value="Unassembled WGS sequence"/>
</dbReference>
<dbReference type="PANTHER" id="PTHR32329">
    <property type="entry name" value="BIFUNCTIONAL PROTEIN [INCLUDES 2-HYDROXYACYL-COA DEHYDRATASE (N-TER) AND ITS ACTIVATOR DOMAIN (C_TERM)-RELATED"/>
    <property type="match status" value="1"/>
</dbReference>
<sequence length="263" mass="28328">MWCGIDLGSRSVKVSLIDEEGQTSYYIFDTIKFYREHGKLTQGKLQVNLDKLLKVSHINNVVATGYGRQTIDLANALNIPEIKAHVTGAAYSTGLEDFTLLDLGGQDSKVALVRGGRMIDFQTNDKCAASTGRYLENMAGVLDMTLPELAKHYANPVDLTSTCAIFGESELIGRIVEGYDPTGLAAGVNHSIFKRIRPMLQQLLSPVIVFTGGVAASPALKKIISSELGVKVLVPAMHQYTGAIGCSVIARANSLKTGYDSCN</sequence>
<evidence type="ECO:0000259" key="5">
    <source>
        <dbReference type="Pfam" id="PF01869"/>
    </source>
</evidence>
<dbReference type="InterPro" id="IPR051805">
    <property type="entry name" value="Dehydratase_Activator_Redct"/>
</dbReference>
<dbReference type="Gene3D" id="3.30.420.40">
    <property type="match status" value="2"/>
</dbReference>
<evidence type="ECO:0000313" key="7">
    <source>
        <dbReference type="Proteomes" id="UP000199337"/>
    </source>
</evidence>
<evidence type="ECO:0000256" key="2">
    <source>
        <dbReference type="ARBA" id="ARBA00022723"/>
    </source>
</evidence>
<dbReference type="InterPro" id="IPR043129">
    <property type="entry name" value="ATPase_NBD"/>
</dbReference>
<organism evidence="6 7">
    <name type="scientific">Desulfotruncus arcticus DSM 17038</name>
    <dbReference type="NCBI Taxonomy" id="1121424"/>
    <lineage>
        <taxon>Bacteria</taxon>
        <taxon>Bacillati</taxon>
        <taxon>Bacillota</taxon>
        <taxon>Clostridia</taxon>
        <taxon>Eubacteriales</taxon>
        <taxon>Desulfallaceae</taxon>
        <taxon>Desulfotruncus</taxon>
    </lineage>
</organism>
<evidence type="ECO:0000256" key="1">
    <source>
        <dbReference type="ARBA" id="ARBA00001966"/>
    </source>
</evidence>
<protein>
    <submittedName>
        <fullName evidence="6">CoA-substrate-specific enzyme activase, putative</fullName>
    </submittedName>
</protein>
<evidence type="ECO:0000256" key="4">
    <source>
        <dbReference type="ARBA" id="ARBA00023014"/>
    </source>
</evidence>
<gene>
    <name evidence="6" type="ORF">SAMN05660649_00388</name>
</gene>
<dbReference type="PANTHER" id="PTHR32329:SF5">
    <property type="entry name" value="ACTIVATOR OF 2-HYDROXYACYL-COA DEHYDRATASE"/>
    <property type="match status" value="1"/>
</dbReference>
<keyword evidence="2" id="KW-0479">Metal-binding</keyword>
<comment type="cofactor">
    <cofactor evidence="1">
        <name>[4Fe-4S] cluster</name>
        <dbReference type="ChEBI" id="CHEBI:49883"/>
    </cofactor>
</comment>
<dbReference type="NCBIfam" id="TIGR00241">
    <property type="entry name" value="CoA_E_activ"/>
    <property type="match status" value="1"/>
</dbReference>
<keyword evidence="7" id="KW-1185">Reference proteome</keyword>
<reference evidence="7" key="1">
    <citation type="submission" date="2016-10" db="EMBL/GenBank/DDBJ databases">
        <authorList>
            <person name="Varghese N."/>
            <person name="Submissions S."/>
        </authorList>
    </citation>
    <scope>NUCLEOTIDE SEQUENCE [LARGE SCALE GENOMIC DNA]</scope>
    <source>
        <strain evidence="7">DSM 17038</strain>
    </source>
</reference>
<dbReference type="InterPro" id="IPR002731">
    <property type="entry name" value="ATPase_BadF"/>
</dbReference>
<evidence type="ECO:0000256" key="3">
    <source>
        <dbReference type="ARBA" id="ARBA00023004"/>
    </source>
</evidence>
<dbReference type="CDD" id="cd24109">
    <property type="entry name" value="ASKHA_NBD_YjiL-like"/>
    <property type="match status" value="1"/>
</dbReference>
<keyword evidence="3" id="KW-0408">Iron</keyword>
<dbReference type="InterPro" id="IPR008275">
    <property type="entry name" value="CoA_E_activase_dom"/>
</dbReference>
<proteinExistence type="predicted"/>
<dbReference type="AlphaFoldDB" id="A0A1I2NCJ2"/>
<name>A0A1I2NCJ2_9FIRM</name>
<feature type="domain" description="ATPase BadF/BadG/BcrA/BcrD type" evidence="5">
    <location>
        <begin position="4"/>
        <end position="250"/>
    </location>
</feature>